<dbReference type="Pfam" id="PF17936">
    <property type="entry name" value="Big_6"/>
    <property type="match status" value="4"/>
</dbReference>
<keyword evidence="7" id="KW-1185">Reference proteome</keyword>
<feature type="transmembrane region" description="Helical" evidence="4">
    <location>
        <begin position="7"/>
        <end position="27"/>
    </location>
</feature>
<sequence>MKKKVAYKVFVSVIIINLVLSMFLPSISIQTHAATRVTEILTERTENTRTFRNSDLTETVDVFPFPVFDQEEATGKWIPRDLTTSVEPQKTITYASEANADVVFTEENIIKFGTDDTGNYQTYINFGRDLPSIENKLFLGATLQLYEQGKSTSPDYNLPRYKDDSYAIHKIMEGWEADQVTWEDQPMISEAAYTQLTDSKYEGDSRFLWDVSSLVQEWYSNPDSNDGLALKSNNDRVDTLRSFYKINNNLSYIPALQISYSNPPSGVKGIGYGLGKNSETGYINLQWHSVAGAKGYQILFYNGNEFEAIDVGTQTTWSTNGKNLWPTEEQMNNGQYNLRLDGSGTSLPDNPSSFYNRAGGTDKNPNRYYFKILAYNDYGHVSSDELAVSIPDQTAPSIPTNVRVTNELQSDFTIEWDESTDNGAGIKEYSVRLNNSSGFEINRVTTTNSIKIDPQYLKLKQPYTISVSARDKSPYSGGNVSAYSEPIEARARLLRDSTVVSFTMPPNGQLLDVMDQPFIRFTIRNEGVADWTRENGYELRAVGHSFVQSLDPNDVIKSGEAKTFEFYLTGEKEVGGLPFFLEMFHLESGRFGDSAGRTLTFSDLKKPEIVISSPTEYDFLKGTISIEGSIKDYDLKSYSLHYGEGSSPSKWSEISFNETATDGVLGSWDTRGIPNGLYTLRVVAVDTSGNQASLDRLVYVNIPPTAPMIDSVANNSVNVTGTAQPGVKITVRQGIHLLGSAMVDDAGNFKVVMSTTQPAGTVLEVTAEDDAGNSSTAVKTTVIDKIPPAKPTINFISNKSTTVTGTGEKNAVIKVLKGTSVLGTTTVKSDGTYSITITKQTAGTVLSVTATDKAGNESSVAKRTVEDRIAPTAPKVNTIGDNSKVLQGTAEKDAVIHVRRGSTLIGTGTANSKGAYSVTIPLQKAGTVLSVTATDKAKNKSPITKKTVVDKSAPATPTVNTVYASHRYIKGKAEKNSYITVKSGKTTLGTARTDKNGFYSVKITPQKRGKVLSITAKDNAGNISKERQTKVK</sequence>
<dbReference type="InterPro" id="IPR041498">
    <property type="entry name" value="Big_6"/>
</dbReference>
<evidence type="ECO:0000313" key="6">
    <source>
        <dbReference type="EMBL" id="MBU9711171.1"/>
    </source>
</evidence>
<feature type="domain" description="Fibronectin type-III" evidence="5">
    <location>
        <begin position="398"/>
        <end position="494"/>
    </location>
</feature>
<comment type="subcellular location">
    <subcellularLocation>
        <location evidence="1">Secreted</location>
    </subcellularLocation>
</comment>
<keyword evidence="4" id="KW-0812">Transmembrane</keyword>
<dbReference type="Proteomes" id="UP000784880">
    <property type="component" value="Unassembled WGS sequence"/>
</dbReference>
<dbReference type="Pfam" id="PF24517">
    <property type="entry name" value="CBM96"/>
    <property type="match status" value="1"/>
</dbReference>
<protein>
    <submittedName>
        <fullName evidence="6">DNRLRE domain-containing protein</fullName>
    </submittedName>
</protein>
<evidence type="ECO:0000313" key="7">
    <source>
        <dbReference type="Proteomes" id="UP000784880"/>
    </source>
</evidence>
<dbReference type="NCBIfam" id="NF033679">
    <property type="entry name" value="DNRLRE_dom"/>
    <property type="match status" value="1"/>
</dbReference>
<dbReference type="RefSeq" id="WP_217065058.1">
    <property type="nucleotide sequence ID" value="NZ_JAHQCS010000061.1"/>
</dbReference>
<evidence type="ECO:0000256" key="1">
    <source>
        <dbReference type="ARBA" id="ARBA00004613"/>
    </source>
</evidence>
<keyword evidence="3" id="KW-0732">Signal</keyword>
<dbReference type="InterPro" id="IPR003961">
    <property type="entry name" value="FN3_dom"/>
</dbReference>
<accession>A0ABS6JBY1</accession>
<name>A0ABS6JBY1_9BACI</name>
<evidence type="ECO:0000259" key="5">
    <source>
        <dbReference type="PROSITE" id="PS50853"/>
    </source>
</evidence>
<dbReference type="EMBL" id="JAHQCS010000061">
    <property type="protein sequence ID" value="MBU9711171.1"/>
    <property type="molecule type" value="Genomic_DNA"/>
</dbReference>
<dbReference type="NCBIfam" id="NF033510">
    <property type="entry name" value="Ca_tandemer"/>
    <property type="match status" value="4"/>
</dbReference>
<keyword evidence="2" id="KW-0964">Secreted</keyword>
<dbReference type="CDD" id="cd00063">
    <property type="entry name" value="FN3"/>
    <property type="match status" value="1"/>
</dbReference>
<dbReference type="PROSITE" id="PS50853">
    <property type="entry name" value="FN3"/>
    <property type="match status" value="1"/>
</dbReference>
<evidence type="ECO:0000256" key="2">
    <source>
        <dbReference type="ARBA" id="ARBA00022525"/>
    </source>
</evidence>
<dbReference type="SMART" id="SM00060">
    <property type="entry name" value="FN3"/>
    <property type="match status" value="2"/>
</dbReference>
<gene>
    <name evidence="6" type="ORF">KS419_05435</name>
</gene>
<comment type="caution">
    <text evidence="6">The sequence shown here is derived from an EMBL/GenBank/DDBJ whole genome shotgun (WGS) entry which is preliminary data.</text>
</comment>
<keyword evidence="4" id="KW-0472">Membrane</keyword>
<evidence type="ECO:0000256" key="4">
    <source>
        <dbReference type="SAM" id="Phobius"/>
    </source>
</evidence>
<evidence type="ECO:0000256" key="3">
    <source>
        <dbReference type="ARBA" id="ARBA00022729"/>
    </source>
</evidence>
<dbReference type="Pfam" id="PF00041">
    <property type="entry name" value="fn3"/>
    <property type="match status" value="1"/>
</dbReference>
<dbReference type="InterPro" id="IPR055372">
    <property type="entry name" value="CBM96"/>
</dbReference>
<proteinExistence type="predicted"/>
<organism evidence="6 7">
    <name type="scientific">Evansella tamaricis</name>
    <dbReference type="NCBI Taxonomy" id="2069301"/>
    <lineage>
        <taxon>Bacteria</taxon>
        <taxon>Bacillati</taxon>
        <taxon>Bacillota</taxon>
        <taxon>Bacilli</taxon>
        <taxon>Bacillales</taxon>
        <taxon>Bacillaceae</taxon>
        <taxon>Evansella</taxon>
    </lineage>
</organism>
<keyword evidence="4" id="KW-1133">Transmembrane helix</keyword>
<reference evidence="6 7" key="1">
    <citation type="submission" date="2021-06" db="EMBL/GenBank/DDBJ databases">
        <title>Bacillus sp. RD4P76, an endophyte from a halophyte.</title>
        <authorList>
            <person name="Sun J.-Q."/>
        </authorList>
    </citation>
    <scope>NUCLEOTIDE SEQUENCE [LARGE SCALE GENOMIC DNA]</scope>
    <source>
        <strain evidence="6 7">CGMCC 1.15917</strain>
    </source>
</reference>